<name>A0A0J6VNS8_9HYPH</name>
<keyword evidence="2" id="KW-1185">Reference proteome</keyword>
<dbReference type="EMBL" id="LABZ01000090">
    <property type="protein sequence ID" value="KMO40861.1"/>
    <property type="molecule type" value="Genomic_DNA"/>
</dbReference>
<gene>
    <name evidence="1" type="ORF">VQ03_13715</name>
</gene>
<evidence type="ECO:0000313" key="2">
    <source>
        <dbReference type="Proteomes" id="UP000036449"/>
    </source>
</evidence>
<reference evidence="1 2" key="1">
    <citation type="submission" date="2015-03" db="EMBL/GenBank/DDBJ databases">
        <title>Genome sequencing of Methylobacterium tarhaniae DSM 25844.</title>
        <authorList>
            <person name="Chaudhry V."/>
            <person name="Patil P.B."/>
        </authorList>
    </citation>
    <scope>NUCLEOTIDE SEQUENCE [LARGE SCALE GENOMIC DNA]</scope>
    <source>
        <strain evidence="1 2">DSM 25844</strain>
    </source>
</reference>
<sequence length="72" mass="8162">MPLQSGRQARQGQGVLFRRFRLTQVVVKPGATGSKRKRDRVTILNATILRAEAYALDEPQDGRKVQDKNLKE</sequence>
<dbReference type="PATRIC" id="fig|1187852.3.peg.6804"/>
<organism evidence="1 2">
    <name type="scientific">Methylobacterium tarhaniae</name>
    <dbReference type="NCBI Taxonomy" id="1187852"/>
    <lineage>
        <taxon>Bacteria</taxon>
        <taxon>Pseudomonadati</taxon>
        <taxon>Pseudomonadota</taxon>
        <taxon>Alphaproteobacteria</taxon>
        <taxon>Hyphomicrobiales</taxon>
        <taxon>Methylobacteriaceae</taxon>
        <taxon>Methylobacterium</taxon>
    </lineage>
</organism>
<proteinExistence type="predicted"/>
<accession>A0A0J6VNS8</accession>
<comment type="caution">
    <text evidence="1">The sequence shown here is derived from an EMBL/GenBank/DDBJ whole genome shotgun (WGS) entry which is preliminary data.</text>
</comment>
<dbReference type="Proteomes" id="UP000036449">
    <property type="component" value="Unassembled WGS sequence"/>
</dbReference>
<protein>
    <submittedName>
        <fullName evidence="1">Uncharacterized protein</fullName>
    </submittedName>
</protein>
<dbReference type="AlphaFoldDB" id="A0A0J6VNS8"/>
<evidence type="ECO:0000313" key="1">
    <source>
        <dbReference type="EMBL" id="KMO40861.1"/>
    </source>
</evidence>